<dbReference type="InterPro" id="IPR051210">
    <property type="entry name" value="Ub_ligase/GEF_domain"/>
</dbReference>
<keyword evidence="7" id="KW-1185">Reference proteome</keyword>
<evidence type="ECO:0000313" key="7">
    <source>
        <dbReference type="Proteomes" id="UP000009168"/>
    </source>
</evidence>
<proteinExistence type="predicted"/>
<dbReference type="InterPro" id="IPR058923">
    <property type="entry name" value="RCC1-like_dom"/>
</dbReference>
<dbReference type="InterPro" id="IPR033646">
    <property type="entry name" value="CLU-central"/>
</dbReference>
<evidence type="ECO:0000256" key="2">
    <source>
        <dbReference type="PROSITE-ProRule" id="PRU00235"/>
    </source>
</evidence>
<feature type="region of interest" description="Disordered" evidence="3">
    <location>
        <begin position="463"/>
        <end position="502"/>
    </location>
</feature>
<dbReference type="eggNOG" id="KOG1426">
    <property type="taxonomic scope" value="Eukaryota"/>
</dbReference>
<feature type="repeat" description="RCC1" evidence="2">
    <location>
        <begin position="1736"/>
        <end position="1788"/>
    </location>
</feature>
<feature type="domain" description="CLU central" evidence="4">
    <location>
        <begin position="891"/>
        <end position="945"/>
    </location>
</feature>
<dbReference type="KEGG" id="tet:TTHERM_01082880"/>
<feature type="domain" description="RCC1-like" evidence="5">
    <location>
        <begin position="1649"/>
        <end position="1921"/>
    </location>
</feature>
<feature type="repeat" description="RCC1" evidence="2">
    <location>
        <begin position="1625"/>
        <end position="1676"/>
    </location>
</feature>
<dbReference type="PANTHER" id="PTHR22870">
    <property type="entry name" value="REGULATOR OF CHROMOSOME CONDENSATION"/>
    <property type="match status" value="1"/>
</dbReference>
<feature type="region of interest" description="Disordered" evidence="3">
    <location>
        <begin position="1"/>
        <end position="94"/>
    </location>
</feature>
<dbReference type="STRING" id="312017.Q22BY0"/>
<dbReference type="OrthoDB" id="8068875at2759"/>
<evidence type="ECO:0000256" key="3">
    <source>
        <dbReference type="SAM" id="MobiDB-lite"/>
    </source>
</evidence>
<dbReference type="Gene3D" id="2.130.10.30">
    <property type="entry name" value="Regulator of chromosome condensation 1/beta-lactamase-inhibitor protein II"/>
    <property type="match status" value="2"/>
</dbReference>
<reference evidence="7" key="1">
    <citation type="journal article" date="2006" name="PLoS Biol.">
        <title>Macronuclear genome sequence of the ciliate Tetrahymena thermophila, a model eukaryote.</title>
        <authorList>
            <person name="Eisen J.A."/>
            <person name="Coyne R.S."/>
            <person name="Wu M."/>
            <person name="Wu D."/>
            <person name="Thiagarajan M."/>
            <person name="Wortman J.R."/>
            <person name="Badger J.H."/>
            <person name="Ren Q."/>
            <person name="Amedeo P."/>
            <person name="Jones K.M."/>
            <person name="Tallon L.J."/>
            <person name="Delcher A.L."/>
            <person name="Salzberg S.L."/>
            <person name="Silva J.C."/>
            <person name="Haas B.J."/>
            <person name="Majoros W.H."/>
            <person name="Farzad M."/>
            <person name="Carlton J.M."/>
            <person name="Smith R.K. Jr."/>
            <person name="Garg J."/>
            <person name="Pearlman R.E."/>
            <person name="Karrer K.M."/>
            <person name="Sun L."/>
            <person name="Manning G."/>
            <person name="Elde N.C."/>
            <person name="Turkewitz A.P."/>
            <person name="Asai D.J."/>
            <person name="Wilkes D.E."/>
            <person name="Wang Y."/>
            <person name="Cai H."/>
            <person name="Collins K."/>
            <person name="Stewart B.A."/>
            <person name="Lee S.R."/>
            <person name="Wilamowska K."/>
            <person name="Weinberg Z."/>
            <person name="Ruzzo W.L."/>
            <person name="Wloga D."/>
            <person name="Gaertig J."/>
            <person name="Frankel J."/>
            <person name="Tsao C.-C."/>
            <person name="Gorovsky M.A."/>
            <person name="Keeling P.J."/>
            <person name="Waller R.F."/>
            <person name="Patron N.J."/>
            <person name="Cherry J.M."/>
            <person name="Stover N.A."/>
            <person name="Krieger C.J."/>
            <person name="del Toro C."/>
            <person name="Ryder H.F."/>
            <person name="Williamson S.C."/>
            <person name="Barbeau R.A."/>
            <person name="Hamilton E.P."/>
            <person name="Orias E."/>
        </authorList>
    </citation>
    <scope>NUCLEOTIDE SEQUENCE [LARGE SCALE GENOMIC DNA]</scope>
    <source>
        <strain evidence="7">SB210</strain>
    </source>
</reference>
<evidence type="ECO:0000256" key="1">
    <source>
        <dbReference type="ARBA" id="ARBA00022737"/>
    </source>
</evidence>
<dbReference type="Pfam" id="PF12807">
    <property type="entry name" value="eIF3_p135"/>
    <property type="match status" value="1"/>
</dbReference>
<organism evidence="6 7">
    <name type="scientific">Tetrahymena thermophila (strain SB210)</name>
    <dbReference type="NCBI Taxonomy" id="312017"/>
    <lineage>
        <taxon>Eukaryota</taxon>
        <taxon>Sar</taxon>
        <taxon>Alveolata</taxon>
        <taxon>Ciliophora</taxon>
        <taxon>Intramacronucleata</taxon>
        <taxon>Oligohymenophorea</taxon>
        <taxon>Hymenostomatida</taxon>
        <taxon>Tetrahymenina</taxon>
        <taxon>Tetrahymenidae</taxon>
        <taxon>Tetrahymena</taxon>
    </lineage>
</organism>
<gene>
    <name evidence="6" type="ORF">TTHERM_01082880</name>
</gene>
<dbReference type="Pfam" id="PF00415">
    <property type="entry name" value="RCC1"/>
    <property type="match status" value="2"/>
</dbReference>
<dbReference type="Pfam" id="PF25390">
    <property type="entry name" value="WD40_RLD"/>
    <property type="match status" value="1"/>
</dbReference>
<dbReference type="HOGENOM" id="CLU_234222_0_0_1"/>
<dbReference type="GeneID" id="7843339"/>
<dbReference type="InParanoid" id="Q22BY0"/>
<accession>Q22BY0</accession>
<dbReference type="InterPro" id="IPR009091">
    <property type="entry name" value="RCC1/BLIP-II"/>
</dbReference>
<name>Q22BY0_TETTS</name>
<keyword evidence="1" id="KW-0677">Repeat</keyword>
<sequence length="2012" mass="229642">MGSCCGKQKQDGKTGQHQQPGQKLHQQPQQKQSLQSNNQNDQNNNWMQSNNNQASTKHLTKNTNEHQDDHVGGSANQGQSDMAINNNNKLSQNNQHNIYSSKENAEYEMLNNAKNDKIINGGVNPQSARKDVLNLEQVQLQFNDKQDANQQSTQKNQEVSNATTSPFTSNKENTKLQNGIHTNGQQQEQSNISTIPQGNKNMQIKSANANTQPIQNQGSNLQNSQQIVGQSYMEGESIDNVEQILQNKPKSQERGSQNNRSSIYKENYQQMTNTIICRNDIFIFSNHQFQKQVNSKKKGFELYCYFSEKESKMYMHELVKMQTKSTHGSTLADLDAQQNNNFSSQAAQFSNFQDWTKLLEKYQTAQVTKVLDKDSKSKNFPNQEIFQQIISMRERAWYEELVQLYKEKNSANKINMNMQETIFYKKLTIINDHFRWFVTAVANSTFNNTQFASQFEFPPQTLNMKKRKTSSVNSQSGAKLCHSDKSDGQPEQPNLKTQQSQFNQVQMQLNTQPPLSPIKKPSLQTENPYCDTLPEAFSPLWLRGFIWKGVYFRLLSKKKAKHAKCELKALKHIGLEYLQNDSSFKVNNIMNQSPIFVNYLLPFISIVESSSFVIYGTPYIYTKNNSIEEGLVRQSGFNLYSAYNNTYLLKNLKENNLKLYHKIEENGGPQQPIQNIFYIINNARDLMPKHCESNLMFKISQDITDGIVFQQPPKDGFIEINSLKKAMGYPDINFKYASLNYNQQKIEKQQEQQNQQKSSSYKLDQISFKKHGWLFKMIFMSQHDSNRFNLNKRASELLNLAQRKSKEIKNVYGNVLIFAKMLNQNCVINPALVYSEDINQILNVPNSEQLRQQKSSFSLLINEQRETYLSQTIKKQIDQLVAILDRSDVVISAKSLVEQFHKKGVNMRYAMVVYSLLKTQKAKNILGCDIIVRVLKQIISETTSGTFKKLSLISQDPILSQKKSQISNGVSDDTQEKNDIFSDNLFKNTLCRYLSLLIKGDPNSEDALGLQEIIQGLNLYRLRTIYHSQVILSESALAFYQSSQFIKELISVAQQNAGILMITCQLHLQITLSADLERNIRNDKYYFTIRNVVPKPQDITHIVYESIPYLTIKEIAYLFLIKLSQENVQKFVQIQLPSSLYKISKDQQNGLLSDAYYMPTGEILKDLISYLNCIFGNLYSLNAEQNFFLDLYIFQLFDSFFISKDDEEFVKNIMNEKIQPFLQNQYTFSAELAITIYTWIGILQETKSLLECEQSYMMALLAIHKLYGDPRGRGSTVVPWELFIAWRLSIIARLQGKKHDAEYVEELYDSIQFSMQKNVFNYYKFNHYIYWDPFKPFEYNLKNANLDKDLPSTFTSLISLRQNQENLQPTTLSQNEPNPQQLENNLPFNHWTEYQTLDENSPIIDVLTSTLRKNDGLFKWLMQNLLIFQESGVIWEISSLRAFQLSIMQNVFHANSSCSSVSSHSDKFDQATPKSQRIESKNKGYIQSNQSGNIVQILEKDYSTFSKKDAVGVMFSWGQNTEGQMGNVYDPKQNLLSKKIKVNFPKLIVPLKDTIVTSVACGYQHSVAITYAGTVLAWGDNSHSQLGLGEKSPSSVPFPTPIPALTNIQSVSCGSEHTLALDYIGQVFSWGNGEGGLLGHGNEDVCPSPKIIEALKGLNVDFIVCGGLHSLVLTKNRQVYSWGRNEGGQLGIDKKLFTNEKCYLTTPKRVKGNLEGVGVIQIAAGEAHSLALALNGQVYGWGYNMNGQIGLGMQTDTYPVYEPQLIPKLNKIEKIYSGQTFSMFMSSNKEIFCCGLNDSNQLGLEKEPIKITSTTNNILDQYKPQDQKRAVTDVFIPKKMDCFHQIPVLHVSCGHNHSLALVVADTKHYMLFAWGMHKHGQLGIGETGQNSSVPRPITYLQDVTTYSMACGSYHSLVVANDVNRILKKETIRTIKENLEKYDQKWNLSFNPKDNKYSNISEFIHTNSITTNNNNNNNSNNIENIAPSEEGKIDNPKSIQKANQYYALGVQFS</sequence>
<evidence type="ECO:0000259" key="5">
    <source>
        <dbReference type="Pfam" id="PF25390"/>
    </source>
</evidence>
<feature type="repeat" description="RCC1" evidence="2">
    <location>
        <begin position="1573"/>
        <end position="1624"/>
    </location>
</feature>
<dbReference type="PRINTS" id="PR00633">
    <property type="entry name" value="RCCNDNSATION"/>
</dbReference>
<feature type="compositionally biased region" description="Polar residues" evidence="3">
    <location>
        <begin position="489"/>
        <end position="502"/>
    </location>
</feature>
<feature type="repeat" description="RCC1" evidence="2">
    <location>
        <begin position="1512"/>
        <end position="1572"/>
    </location>
</feature>
<dbReference type="EMBL" id="GG662563">
    <property type="protein sequence ID" value="EAR82778.2"/>
    <property type="molecule type" value="Genomic_DNA"/>
</dbReference>
<dbReference type="RefSeq" id="XP_001030441.2">
    <property type="nucleotide sequence ID" value="XM_001030441.2"/>
</dbReference>
<feature type="compositionally biased region" description="Low complexity" evidence="3">
    <location>
        <begin position="15"/>
        <end position="53"/>
    </location>
</feature>
<protein>
    <submittedName>
        <fullName evidence="6">Chromosome condensation regulator RCC1 repeat protein</fullName>
    </submittedName>
</protein>
<evidence type="ECO:0000259" key="4">
    <source>
        <dbReference type="Pfam" id="PF12807"/>
    </source>
</evidence>
<feature type="repeat" description="RCC1" evidence="2">
    <location>
        <begin position="1789"/>
        <end position="1864"/>
    </location>
</feature>
<feature type="repeat" description="RCC1" evidence="2">
    <location>
        <begin position="1869"/>
        <end position="1921"/>
    </location>
</feature>
<feature type="compositionally biased region" description="Low complexity" evidence="3">
    <location>
        <begin position="85"/>
        <end position="94"/>
    </location>
</feature>
<feature type="repeat" description="RCC1" evidence="2">
    <location>
        <begin position="1677"/>
        <end position="1735"/>
    </location>
</feature>
<dbReference type="PROSITE" id="PS00626">
    <property type="entry name" value="RCC1_2"/>
    <property type="match status" value="4"/>
</dbReference>
<dbReference type="SUPFAM" id="SSF50985">
    <property type="entry name" value="RCC1/BLIP-II"/>
    <property type="match status" value="2"/>
</dbReference>
<dbReference type="PANTHER" id="PTHR22870:SF408">
    <property type="entry name" value="OS09G0560450 PROTEIN"/>
    <property type="match status" value="1"/>
</dbReference>
<feature type="compositionally biased region" description="Polar residues" evidence="3">
    <location>
        <begin position="74"/>
        <end position="84"/>
    </location>
</feature>
<dbReference type="InterPro" id="IPR000408">
    <property type="entry name" value="Reg_chr_condens"/>
</dbReference>
<evidence type="ECO:0000313" key="6">
    <source>
        <dbReference type="EMBL" id="EAR82778.2"/>
    </source>
</evidence>
<dbReference type="Proteomes" id="UP000009168">
    <property type="component" value="Unassembled WGS sequence"/>
</dbReference>
<dbReference type="PROSITE" id="PS50012">
    <property type="entry name" value="RCC1_3"/>
    <property type="match status" value="7"/>
</dbReference>
<feature type="region of interest" description="Disordered" evidence="3">
    <location>
        <begin position="145"/>
        <end position="190"/>
    </location>
</feature>